<evidence type="ECO:0000256" key="7">
    <source>
        <dbReference type="ARBA" id="ARBA00022927"/>
    </source>
</evidence>
<evidence type="ECO:0000256" key="3">
    <source>
        <dbReference type="ARBA" id="ARBA00021257"/>
    </source>
</evidence>
<keyword evidence="10 11" id="KW-0472">Membrane</keyword>
<keyword evidence="6" id="KW-0256">Endoplasmic reticulum</keyword>
<gene>
    <name evidence="12" type="ORF">BEWA_021350</name>
</gene>
<dbReference type="Proteomes" id="UP000031512">
    <property type="component" value="Chromosome 1"/>
</dbReference>
<evidence type="ECO:0000256" key="9">
    <source>
        <dbReference type="ARBA" id="ARBA00023010"/>
    </source>
</evidence>
<dbReference type="RefSeq" id="XP_004828953.1">
    <property type="nucleotide sequence ID" value="XM_004828896.1"/>
</dbReference>
<evidence type="ECO:0000256" key="2">
    <source>
        <dbReference type="ARBA" id="ARBA00010604"/>
    </source>
</evidence>
<dbReference type="GO" id="GO:0031204">
    <property type="term" value="P:post-translational protein targeting to membrane, translocation"/>
    <property type="evidence" value="ECO:0007669"/>
    <property type="project" value="TreeGrafter"/>
</dbReference>
<dbReference type="VEuPathDB" id="PiroplasmaDB:BEWA_021350"/>
<evidence type="ECO:0000256" key="10">
    <source>
        <dbReference type="ARBA" id="ARBA00023136"/>
    </source>
</evidence>
<evidence type="ECO:0000256" key="6">
    <source>
        <dbReference type="ARBA" id="ARBA00022824"/>
    </source>
</evidence>
<name>L0AUH9_THEEQ</name>
<dbReference type="STRING" id="1537102.L0AUH9"/>
<sequence>MGTTREERIHKELTSFMDTILNGGIKIKSAAEVGKRAVQYTRADELLKCIVKHKETIHKTCPSYLDGTTIEDTEDVARFVDALIENGFMYRAQYHPLEGCLEKTETGSYKRPTWPKRLIKTQKQHFDSVGFYILSYEGSQKWNYFMLCAMIFGIFAMCMFQAWPLYLKLSMWYLSVVLLSFLLVAIILRLILFLALWFCGFDFWLFPNLFDEDLGVVDSFKPLYSLLYRNDNYVMIGCRMLCSILVAVSVNELRKTHDIKDIGNFAKQSFMDVLEWGHQKLTALPEDNSIYKTLGVDLDTEFTEEQPGEAGEENEDDDYSCLFACGFKSLDEFMKKCMSNCECMSDLLTNSCLNKCPEETIQSLTEVKNDACKRYKRK</sequence>
<evidence type="ECO:0000256" key="1">
    <source>
        <dbReference type="ARBA" id="ARBA00004477"/>
    </source>
</evidence>
<dbReference type="GeneID" id="15803702"/>
<dbReference type="AlphaFoldDB" id="L0AUH9"/>
<evidence type="ECO:0000256" key="5">
    <source>
        <dbReference type="ARBA" id="ARBA00022692"/>
    </source>
</evidence>
<dbReference type="PANTHER" id="PTHR12443">
    <property type="entry name" value="TRANSLOCATION PROTEIN SEC62"/>
    <property type="match status" value="1"/>
</dbReference>
<dbReference type="InterPro" id="IPR004728">
    <property type="entry name" value="Sec62"/>
</dbReference>
<evidence type="ECO:0000313" key="12">
    <source>
        <dbReference type="EMBL" id="AFZ79287.1"/>
    </source>
</evidence>
<feature type="transmembrane region" description="Helical" evidence="11">
    <location>
        <begin position="172"/>
        <end position="198"/>
    </location>
</feature>
<accession>L0AUH9</accession>
<protein>
    <recommendedName>
        <fullName evidence="3">Translocation protein SEC62</fullName>
    </recommendedName>
</protein>
<dbReference type="Pfam" id="PF03839">
    <property type="entry name" value="Sec62"/>
    <property type="match status" value="1"/>
</dbReference>
<reference evidence="12 13" key="1">
    <citation type="journal article" date="2012" name="BMC Genomics">
        <title>Comparative genomic analysis and phylogenetic position of Theileria equi.</title>
        <authorList>
            <person name="Kappmeyer L.S."/>
            <person name="Thiagarajan M."/>
            <person name="Herndon D.R."/>
            <person name="Ramsay J.D."/>
            <person name="Caler E."/>
            <person name="Djikeng A."/>
            <person name="Gillespie J.J."/>
            <person name="Lau A.O."/>
            <person name="Roalson E.H."/>
            <person name="Silva J.C."/>
            <person name="Silva M.G."/>
            <person name="Suarez C.E."/>
            <person name="Ueti M.W."/>
            <person name="Nene V.M."/>
            <person name="Mealey R.H."/>
            <person name="Knowles D.P."/>
            <person name="Brayton K.A."/>
        </authorList>
    </citation>
    <scope>NUCLEOTIDE SEQUENCE [LARGE SCALE GENOMIC DNA]</scope>
    <source>
        <strain evidence="12 13">WA</strain>
    </source>
</reference>
<dbReference type="OrthoDB" id="200187at2759"/>
<dbReference type="EMBL" id="CP001669">
    <property type="protein sequence ID" value="AFZ79287.1"/>
    <property type="molecule type" value="Genomic_DNA"/>
</dbReference>
<evidence type="ECO:0000256" key="11">
    <source>
        <dbReference type="SAM" id="Phobius"/>
    </source>
</evidence>
<keyword evidence="9" id="KW-0811">Translocation</keyword>
<keyword evidence="13" id="KW-1185">Reference proteome</keyword>
<feature type="transmembrane region" description="Helical" evidence="11">
    <location>
        <begin position="142"/>
        <end position="160"/>
    </location>
</feature>
<dbReference type="PANTHER" id="PTHR12443:SF9">
    <property type="entry name" value="TRANSLOCATION PROTEIN SEC62"/>
    <property type="match status" value="1"/>
</dbReference>
<organism evidence="12 13">
    <name type="scientific">Theileria equi strain WA</name>
    <dbReference type="NCBI Taxonomy" id="1537102"/>
    <lineage>
        <taxon>Eukaryota</taxon>
        <taxon>Sar</taxon>
        <taxon>Alveolata</taxon>
        <taxon>Apicomplexa</taxon>
        <taxon>Aconoidasida</taxon>
        <taxon>Piroplasmida</taxon>
        <taxon>Theileriidae</taxon>
        <taxon>Theileria</taxon>
    </lineage>
</organism>
<evidence type="ECO:0000313" key="13">
    <source>
        <dbReference type="Proteomes" id="UP000031512"/>
    </source>
</evidence>
<proteinExistence type="inferred from homology"/>
<dbReference type="KEGG" id="beq:BEWA_021350"/>
<comment type="subcellular location">
    <subcellularLocation>
        <location evidence="1">Endoplasmic reticulum membrane</location>
        <topology evidence="1">Multi-pass membrane protein</topology>
    </subcellularLocation>
</comment>
<keyword evidence="5 11" id="KW-0812">Transmembrane</keyword>
<keyword evidence="7" id="KW-0653">Protein transport</keyword>
<comment type="similarity">
    <text evidence="2">Belongs to the SEC62 family.</text>
</comment>
<evidence type="ECO:0000256" key="4">
    <source>
        <dbReference type="ARBA" id="ARBA00022448"/>
    </source>
</evidence>
<evidence type="ECO:0000256" key="8">
    <source>
        <dbReference type="ARBA" id="ARBA00022989"/>
    </source>
</evidence>
<dbReference type="eggNOG" id="KOG2927">
    <property type="taxonomic scope" value="Eukaryota"/>
</dbReference>
<dbReference type="GO" id="GO:0005789">
    <property type="term" value="C:endoplasmic reticulum membrane"/>
    <property type="evidence" value="ECO:0007669"/>
    <property type="project" value="UniProtKB-SubCell"/>
</dbReference>
<keyword evidence="8 11" id="KW-1133">Transmembrane helix</keyword>
<keyword evidence="4" id="KW-0813">Transport</keyword>